<evidence type="ECO:0000313" key="10">
    <source>
        <dbReference type="Proteomes" id="UP000064921"/>
    </source>
</evidence>
<dbReference type="PANTHER" id="PTHR46383">
    <property type="entry name" value="ASPARTATE AMINOTRANSFERASE"/>
    <property type="match status" value="1"/>
</dbReference>
<dbReference type="SUPFAM" id="SSF53383">
    <property type="entry name" value="PLP-dependent transferases"/>
    <property type="match status" value="1"/>
</dbReference>
<gene>
    <name evidence="9" type="ORF">APZ00_00255</name>
</gene>
<dbReference type="KEGG" id="pphr:APZ00_00255"/>
<accession>A0A0U3E293</accession>
<dbReference type="Gene3D" id="3.40.640.10">
    <property type="entry name" value="Type I PLP-dependent aspartate aminotransferase-like (Major domain)"/>
    <property type="match status" value="1"/>
</dbReference>
<dbReference type="AlphaFoldDB" id="A0A0U3E293"/>
<dbReference type="PANTHER" id="PTHR46383:SF2">
    <property type="entry name" value="AMINOTRANSFERASE"/>
    <property type="match status" value="1"/>
</dbReference>
<evidence type="ECO:0000256" key="6">
    <source>
        <dbReference type="ARBA" id="ARBA00022898"/>
    </source>
</evidence>
<evidence type="ECO:0000256" key="3">
    <source>
        <dbReference type="ARBA" id="ARBA00012753"/>
    </source>
</evidence>
<keyword evidence="4 9" id="KW-0032">Aminotransferase</keyword>
<dbReference type="CDD" id="cd00609">
    <property type="entry name" value="AAT_like"/>
    <property type="match status" value="1"/>
</dbReference>
<protein>
    <recommendedName>
        <fullName evidence="3">aspartate transaminase</fullName>
        <ecNumber evidence="3">2.6.1.1</ecNumber>
    </recommendedName>
</protein>
<evidence type="ECO:0000256" key="5">
    <source>
        <dbReference type="ARBA" id="ARBA00022679"/>
    </source>
</evidence>
<keyword evidence="5 9" id="KW-0808">Transferase</keyword>
<dbReference type="InterPro" id="IPR004839">
    <property type="entry name" value="Aminotransferase_I/II_large"/>
</dbReference>
<dbReference type="InterPro" id="IPR050596">
    <property type="entry name" value="AspAT/PAT-like"/>
</dbReference>
<dbReference type="Pfam" id="PF00155">
    <property type="entry name" value="Aminotran_1_2"/>
    <property type="match status" value="1"/>
</dbReference>
<comment type="similarity">
    <text evidence="2">Belongs to the class-I pyridoxal-phosphate-dependent aminotransferase family.</text>
</comment>
<dbReference type="EMBL" id="CP013068">
    <property type="protein sequence ID" value="ALV25697.1"/>
    <property type="molecule type" value="Genomic_DNA"/>
</dbReference>
<dbReference type="InterPro" id="IPR015421">
    <property type="entry name" value="PyrdxlP-dep_Trfase_major"/>
</dbReference>
<dbReference type="eggNOG" id="COG0436">
    <property type="taxonomic scope" value="Bacteria"/>
</dbReference>
<dbReference type="Gene3D" id="3.90.1150.10">
    <property type="entry name" value="Aspartate Aminotransferase, domain 1"/>
    <property type="match status" value="1"/>
</dbReference>
<sequence>MTRHILPAEPDVTLHTPNDRILDALRAPARNAPESGIVEVVNAARELPDVIPLWVGEGDLPTPAFICEAAEAAMKAGETFYTYQRGLPELRKALADYHGRIFGRPFDPERFFVTGSGMQAIQIAVQMIAGQGDEVLVPVPAWPNIAASVGLMGGVPVSVPLDFTQGGWSLDVARLEAAITPRTRAIFINTPANPTGWVASREDLKQILDISRRHGIWIIADEVYGRFYYGAGNHAPSFHEIVEEDDRVIQVNTFSKNWAMTGWRIGWMSAPKALGQVIENMVQYSTSGVAAFMQRGAIAALSPQGDAFLEEQKARALAGRKIVCDALAAMDGVRFTVPDGSFYMFFGIKGHTDARQLAMDLALQARVGLAPASAFGVTGQGFLRLCFARRADHVEEGMRRLAAWLKR</sequence>
<dbReference type="InterPro" id="IPR015422">
    <property type="entry name" value="PyrdxlP-dep_Trfase_small"/>
</dbReference>
<feature type="domain" description="Aminotransferase class I/classII large" evidence="8">
    <location>
        <begin position="49"/>
        <end position="400"/>
    </location>
</feature>
<reference evidence="9 10" key="1">
    <citation type="submission" date="2015-10" db="EMBL/GenBank/DDBJ databases">
        <title>The world's first case of liver abscess caused by Pannonibacter phragmitetus.</title>
        <authorList>
            <person name="Ming D."/>
            <person name="Wang M."/>
            <person name="Zhou Y."/>
            <person name="Jiang T."/>
            <person name="Hu S."/>
        </authorList>
    </citation>
    <scope>NUCLEOTIDE SEQUENCE [LARGE SCALE GENOMIC DNA]</scope>
    <source>
        <strain evidence="9 10">31801</strain>
    </source>
</reference>
<evidence type="ECO:0000256" key="4">
    <source>
        <dbReference type="ARBA" id="ARBA00022576"/>
    </source>
</evidence>
<dbReference type="GO" id="GO:0030170">
    <property type="term" value="F:pyridoxal phosphate binding"/>
    <property type="evidence" value="ECO:0007669"/>
    <property type="project" value="InterPro"/>
</dbReference>
<keyword evidence="6" id="KW-0663">Pyridoxal phosphate</keyword>
<proteinExistence type="inferred from homology"/>
<comment type="cofactor">
    <cofactor evidence="1">
        <name>pyridoxal 5'-phosphate</name>
        <dbReference type="ChEBI" id="CHEBI:597326"/>
    </cofactor>
</comment>
<evidence type="ECO:0000256" key="2">
    <source>
        <dbReference type="ARBA" id="ARBA00007441"/>
    </source>
</evidence>
<organism evidence="9 10">
    <name type="scientific">Pannonibacter phragmitetus</name>
    <dbReference type="NCBI Taxonomy" id="121719"/>
    <lineage>
        <taxon>Bacteria</taxon>
        <taxon>Pseudomonadati</taxon>
        <taxon>Pseudomonadota</taxon>
        <taxon>Alphaproteobacteria</taxon>
        <taxon>Hyphomicrobiales</taxon>
        <taxon>Stappiaceae</taxon>
        <taxon>Pannonibacter</taxon>
    </lineage>
</organism>
<evidence type="ECO:0000259" key="8">
    <source>
        <dbReference type="Pfam" id="PF00155"/>
    </source>
</evidence>
<dbReference type="EC" id="2.6.1.1" evidence="3"/>
<dbReference type="RefSeq" id="WP_058897715.1">
    <property type="nucleotide sequence ID" value="NZ_CP013068.1"/>
</dbReference>
<dbReference type="STRING" id="121719.APZ00_00255"/>
<dbReference type="GO" id="GO:0006520">
    <property type="term" value="P:amino acid metabolic process"/>
    <property type="evidence" value="ECO:0007669"/>
    <property type="project" value="InterPro"/>
</dbReference>
<name>A0A0U3E293_9HYPH</name>
<dbReference type="GO" id="GO:0004069">
    <property type="term" value="F:L-aspartate:2-oxoglutarate aminotransferase activity"/>
    <property type="evidence" value="ECO:0007669"/>
    <property type="project" value="UniProtKB-EC"/>
</dbReference>
<keyword evidence="10" id="KW-1185">Reference proteome</keyword>
<evidence type="ECO:0000313" key="9">
    <source>
        <dbReference type="EMBL" id="ALV25697.1"/>
    </source>
</evidence>
<dbReference type="InterPro" id="IPR015424">
    <property type="entry name" value="PyrdxlP-dep_Trfase"/>
</dbReference>
<dbReference type="NCBIfam" id="NF004770">
    <property type="entry name" value="PRK06108.1"/>
    <property type="match status" value="1"/>
</dbReference>
<dbReference type="Proteomes" id="UP000064921">
    <property type="component" value="Chromosome"/>
</dbReference>
<evidence type="ECO:0000256" key="7">
    <source>
        <dbReference type="ARBA" id="ARBA00049185"/>
    </source>
</evidence>
<evidence type="ECO:0000256" key="1">
    <source>
        <dbReference type="ARBA" id="ARBA00001933"/>
    </source>
</evidence>
<comment type="catalytic activity">
    <reaction evidence="7">
        <text>L-aspartate + 2-oxoglutarate = oxaloacetate + L-glutamate</text>
        <dbReference type="Rhea" id="RHEA:21824"/>
        <dbReference type="ChEBI" id="CHEBI:16452"/>
        <dbReference type="ChEBI" id="CHEBI:16810"/>
        <dbReference type="ChEBI" id="CHEBI:29985"/>
        <dbReference type="ChEBI" id="CHEBI:29991"/>
        <dbReference type="EC" id="2.6.1.1"/>
    </reaction>
</comment>